<dbReference type="AlphaFoldDB" id="A0AAD5SPE5"/>
<reference evidence="2" key="1">
    <citation type="submission" date="2020-05" db="EMBL/GenBank/DDBJ databases">
        <title>Phylogenomic resolution of chytrid fungi.</title>
        <authorList>
            <person name="Stajich J.E."/>
            <person name="Amses K."/>
            <person name="Simmons R."/>
            <person name="Seto K."/>
            <person name="Myers J."/>
            <person name="Bonds A."/>
            <person name="Quandt C.A."/>
            <person name="Barry K."/>
            <person name="Liu P."/>
            <person name="Grigoriev I."/>
            <person name="Longcore J.E."/>
            <person name="James T.Y."/>
        </authorList>
    </citation>
    <scope>NUCLEOTIDE SEQUENCE</scope>
    <source>
        <strain evidence="2">JEL0513</strain>
    </source>
</reference>
<evidence type="ECO:0000313" key="3">
    <source>
        <dbReference type="Proteomes" id="UP001211907"/>
    </source>
</evidence>
<proteinExistence type="predicted"/>
<feature type="region of interest" description="Disordered" evidence="1">
    <location>
        <begin position="48"/>
        <end position="71"/>
    </location>
</feature>
<accession>A0AAD5SPE5</accession>
<evidence type="ECO:0000313" key="2">
    <source>
        <dbReference type="EMBL" id="KAJ3090930.1"/>
    </source>
</evidence>
<name>A0AAD5SPE5_9FUNG</name>
<sequence>MASTDSDNIPTYKAVATLYQKPRIDATVYVDLCEGKVTRIRDEKYAVENDKGSSGNDLRRSEGKIKVEEGS</sequence>
<organism evidence="2 3">
    <name type="scientific">Physocladia obscura</name>
    <dbReference type="NCBI Taxonomy" id="109957"/>
    <lineage>
        <taxon>Eukaryota</taxon>
        <taxon>Fungi</taxon>
        <taxon>Fungi incertae sedis</taxon>
        <taxon>Chytridiomycota</taxon>
        <taxon>Chytridiomycota incertae sedis</taxon>
        <taxon>Chytridiomycetes</taxon>
        <taxon>Chytridiales</taxon>
        <taxon>Chytriomycetaceae</taxon>
        <taxon>Physocladia</taxon>
    </lineage>
</organism>
<gene>
    <name evidence="2" type="ORF">HK100_007312</name>
</gene>
<protein>
    <submittedName>
        <fullName evidence="2">Uncharacterized protein</fullName>
    </submittedName>
</protein>
<keyword evidence="3" id="KW-1185">Reference proteome</keyword>
<evidence type="ECO:0000256" key="1">
    <source>
        <dbReference type="SAM" id="MobiDB-lite"/>
    </source>
</evidence>
<comment type="caution">
    <text evidence="2">The sequence shown here is derived from an EMBL/GenBank/DDBJ whole genome shotgun (WGS) entry which is preliminary data.</text>
</comment>
<dbReference type="Proteomes" id="UP001211907">
    <property type="component" value="Unassembled WGS sequence"/>
</dbReference>
<dbReference type="EMBL" id="JADGJH010003438">
    <property type="protein sequence ID" value="KAJ3090930.1"/>
    <property type="molecule type" value="Genomic_DNA"/>
</dbReference>